<dbReference type="PANTHER" id="PTHR42878">
    <property type="entry name" value="TWO-COMPONENT HISTIDINE KINASE"/>
    <property type="match status" value="1"/>
</dbReference>
<dbReference type="SMART" id="SM00065">
    <property type="entry name" value="GAF"/>
    <property type="match status" value="2"/>
</dbReference>
<evidence type="ECO:0000259" key="7">
    <source>
        <dbReference type="PROSITE" id="PS50109"/>
    </source>
</evidence>
<dbReference type="Gene3D" id="3.30.450.40">
    <property type="match status" value="3"/>
</dbReference>
<dbReference type="InterPro" id="IPR003661">
    <property type="entry name" value="HisK_dim/P_dom"/>
</dbReference>
<evidence type="ECO:0000256" key="4">
    <source>
        <dbReference type="ARBA" id="ARBA00022679"/>
    </source>
</evidence>
<dbReference type="InterPro" id="IPR003594">
    <property type="entry name" value="HATPase_dom"/>
</dbReference>
<evidence type="ECO:0000313" key="9">
    <source>
        <dbReference type="Proteomes" id="UP000010467"/>
    </source>
</evidence>
<dbReference type="FunFam" id="3.30.565.10:FF:000006">
    <property type="entry name" value="Sensor histidine kinase WalK"/>
    <property type="match status" value="1"/>
</dbReference>
<accession>L0A5N3</accession>
<dbReference type="STRING" id="937777.Deipe_2867"/>
<feature type="domain" description="Histidine kinase" evidence="7">
    <location>
        <begin position="745"/>
        <end position="959"/>
    </location>
</feature>
<sequence length="959" mass="105982">MPADGTPKQQRDNQAAPRRTKPTERTRLLQQARPHDAFATLLGTHAQSTTLEQAVLLAFALLQDGLPDTTAVYAEAQGAAGWYVHHASRTLTAEHEHQLLLGRPPSTLREVTLAREAYFFPEGDRTAPTTAPDNAALSSGHYPLSFGSQLALLSVVQWNRNTWDPADQGLFLAVGRALNWALARLRAPEHVRTPDRPTDTVHSDAQLAPDVLREFSGLLRDLSLHAAPHALVQRAQQVALSLFPRGYALYYELHAGQWRCQVQLGAPPPELQALIDAGLAYNDAPMLVCAWTRREACYTTQHPEVAPPMSALVGSVGSMASLPVLIEGQPVGVLLVALFQRNVWSAAQRTVLEALVRTLGLAMERAAQLEHLETQRFALQRRNQELEEERAALNAFARFTEASTQPADVTTLARLAVEILRISLRDVSVGYYTLSDGRWKALVLSEDIDGAAASRAREGFLPDTPSFASPFLVRGPSFVDGWNADREGVEHTEDYGAGAQYPYLDGGEPGGLLTMGTRHAHAWTERERLVFRAVGRSLELALERAATTVALQRQAVELEARAQILEAFAALSRDLAFETDRYALIRSAQEIVCRLLPSGYAVYYELHEDLWYPKAQTGNLRSGPLQAMVNAGLPREALGLGTSWAARRPWYQDSFPETAEAPRDLMGHVQARAILPLEIGGNMVGLFCVGLFQERHWTPTDRTVLETAVRNLGLALERAEAVRELQTQQAQLQAANEELEAFAYSVSHDLRTPVRHITGFSSLLRQALGAGLDRKTEKYLSVVEGAAGRMNSLIDAMLELSRTSRLPLRLETVNLAELMEHVRQECEADLAGRQVNWKVSGLPEVQGDRQTLHQVLVNLISNALKYSRTREVSRIDVWAEEHEHGWAIFVRDNGVGFDPAHGSKLFGVFQRLHRQEEFEGTGVGLANVRRIVHRHGGQVWAEGRPEEGATFGFSLPKPG</sequence>
<organism evidence="8 9">
    <name type="scientific">Deinococcus peraridilitoris (strain DSM 19664 / LMG 22246 / CIP 109416 / KR-200)</name>
    <dbReference type="NCBI Taxonomy" id="937777"/>
    <lineage>
        <taxon>Bacteria</taxon>
        <taxon>Thermotogati</taxon>
        <taxon>Deinococcota</taxon>
        <taxon>Deinococci</taxon>
        <taxon>Deinococcales</taxon>
        <taxon>Deinococcaceae</taxon>
        <taxon>Deinococcus</taxon>
    </lineage>
</organism>
<protein>
    <recommendedName>
        <fullName evidence="2">histidine kinase</fullName>
        <ecNumber evidence="2">2.7.13.3</ecNumber>
    </recommendedName>
</protein>
<dbReference type="AlphaFoldDB" id="L0A5N3"/>
<dbReference type="Proteomes" id="UP000010467">
    <property type="component" value="Chromosome"/>
</dbReference>
<evidence type="ECO:0000313" key="8">
    <source>
        <dbReference type="EMBL" id="AFZ68330.1"/>
    </source>
</evidence>
<dbReference type="EMBL" id="CP003382">
    <property type="protein sequence ID" value="AFZ68330.1"/>
    <property type="molecule type" value="Genomic_DNA"/>
</dbReference>
<dbReference type="GO" id="GO:0007234">
    <property type="term" value="P:osmosensory signaling via phosphorelay pathway"/>
    <property type="evidence" value="ECO:0007669"/>
    <property type="project" value="TreeGrafter"/>
</dbReference>
<dbReference type="InterPro" id="IPR004358">
    <property type="entry name" value="Sig_transdc_His_kin-like_C"/>
</dbReference>
<dbReference type="Pfam" id="PF02518">
    <property type="entry name" value="HATPase_c"/>
    <property type="match status" value="1"/>
</dbReference>
<dbReference type="Pfam" id="PF00512">
    <property type="entry name" value="HisKA"/>
    <property type="match status" value="1"/>
</dbReference>
<dbReference type="SUPFAM" id="SSF47384">
    <property type="entry name" value="Homodimeric domain of signal transducing histidine kinase"/>
    <property type="match status" value="1"/>
</dbReference>
<dbReference type="InterPro" id="IPR029016">
    <property type="entry name" value="GAF-like_dom_sf"/>
</dbReference>
<dbReference type="GO" id="GO:0000156">
    <property type="term" value="F:phosphorelay response regulator activity"/>
    <property type="evidence" value="ECO:0007669"/>
    <property type="project" value="TreeGrafter"/>
</dbReference>
<dbReference type="GO" id="GO:0030295">
    <property type="term" value="F:protein kinase activator activity"/>
    <property type="evidence" value="ECO:0007669"/>
    <property type="project" value="TreeGrafter"/>
</dbReference>
<dbReference type="HOGENOM" id="CLU_307914_0_0_0"/>
<dbReference type="InterPro" id="IPR050351">
    <property type="entry name" value="BphY/WalK/GraS-like"/>
</dbReference>
<dbReference type="InterPro" id="IPR003018">
    <property type="entry name" value="GAF"/>
</dbReference>
<dbReference type="KEGG" id="dpd:Deipe_2867"/>
<dbReference type="CDD" id="cd00082">
    <property type="entry name" value="HisKA"/>
    <property type="match status" value="1"/>
</dbReference>
<evidence type="ECO:0000256" key="6">
    <source>
        <dbReference type="SAM" id="MobiDB-lite"/>
    </source>
</evidence>
<dbReference type="PRINTS" id="PR00344">
    <property type="entry name" value="BCTRLSENSOR"/>
</dbReference>
<reference evidence="9" key="1">
    <citation type="submission" date="2012-03" db="EMBL/GenBank/DDBJ databases">
        <title>Complete sequence of chromosome of Deinococcus peraridilitoris DSM 19664.</title>
        <authorList>
            <person name="Lucas S."/>
            <person name="Copeland A."/>
            <person name="Lapidus A."/>
            <person name="Glavina del Rio T."/>
            <person name="Dalin E."/>
            <person name="Tice H."/>
            <person name="Bruce D."/>
            <person name="Goodwin L."/>
            <person name="Pitluck S."/>
            <person name="Peters L."/>
            <person name="Mikhailova N."/>
            <person name="Lu M."/>
            <person name="Kyrpides N."/>
            <person name="Mavromatis K."/>
            <person name="Ivanova N."/>
            <person name="Brettin T."/>
            <person name="Detter J.C."/>
            <person name="Han C."/>
            <person name="Larimer F."/>
            <person name="Land M."/>
            <person name="Hauser L."/>
            <person name="Markowitz V."/>
            <person name="Cheng J.-F."/>
            <person name="Hugenholtz P."/>
            <person name="Woyke T."/>
            <person name="Wu D."/>
            <person name="Pukall R."/>
            <person name="Steenblock K."/>
            <person name="Brambilla E."/>
            <person name="Klenk H.-P."/>
            <person name="Eisen J.A."/>
        </authorList>
    </citation>
    <scope>NUCLEOTIDE SEQUENCE [LARGE SCALE GENOMIC DNA]</scope>
    <source>
        <strain evidence="9">DSM 19664 / LMG 22246 / CIP 109416 / KR-200</strain>
    </source>
</reference>
<keyword evidence="3" id="KW-0597">Phosphoprotein</keyword>
<dbReference type="PATRIC" id="fig|937777.3.peg.2883"/>
<evidence type="ECO:0000256" key="5">
    <source>
        <dbReference type="ARBA" id="ARBA00022777"/>
    </source>
</evidence>
<keyword evidence="4" id="KW-0808">Transferase</keyword>
<dbReference type="SMART" id="SM00388">
    <property type="entry name" value="HisKA"/>
    <property type="match status" value="1"/>
</dbReference>
<dbReference type="EC" id="2.7.13.3" evidence="2"/>
<feature type="region of interest" description="Disordered" evidence="6">
    <location>
        <begin position="1"/>
        <end position="25"/>
    </location>
</feature>
<comment type="catalytic activity">
    <reaction evidence="1">
        <text>ATP + protein L-histidine = ADP + protein N-phospho-L-histidine.</text>
        <dbReference type="EC" id="2.7.13.3"/>
    </reaction>
</comment>
<dbReference type="OrthoDB" id="58669at2"/>
<evidence type="ECO:0000256" key="1">
    <source>
        <dbReference type="ARBA" id="ARBA00000085"/>
    </source>
</evidence>
<dbReference type="Gene3D" id="1.10.287.130">
    <property type="match status" value="1"/>
</dbReference>
<evidence type="ECO:0000256" key="2">
    <source>
        <dbReference type="ARBA" id="ARBA00012438"/>
    </source>
</evidence>
<dbReference type="InterPro" id="IPR036097">
    <property type="entry name" value="HisK_dim/P_sf"/>
</dbReference>
<name>L0A5N3_DEIPD</name>
<dbReference type="InterPro" id="IPR036890">
    <property type="entry name" value="HATPase_C_sf"/>
</dbReference>
<dbReference type="InterPro" id="IPR005467">
    <property type="entry name" value="His_kinase_dom"/>
</dbReference>
<dbReference type="PROSITE" id="PS50109">
    <property type="entry name" value="HIS_KIN"/>
    <property type="match status" value="1"/>
</dbReference>
<dbReference type="SMART" id="SM00387">
    <property type="entry name" value="HATPase_c"/>
    <property type="match status" value="1"/>
</dbReference>
<dbReference type="PANTHER" id="PTHR42878:SF15">
    <property type="entry name" value="BACTERIOPHYTOCHROME"/>
    <property type="match status" value="1"/>
</dbReference>
<keyword evidence="5 8" id="KW-0418">Kinase</keyword>
<keyword evidence="9" id="KW-1185">Reference proteome</keyword>
<gene>
    <name evidence="8" type="ordered locus">Deipe_2867</name>
</gene>
<proteinExistence type="predicted"/>
<dbReference type="eggNOG" id="COG4251">
    <property type="taxonomic scope" value="Bacteria"/>
</dbReference>
<dbReference type="SUPFAM" id="SSF55874">
    <property type="entry name" value="ATPase domain of HSP90 chaperone/DNA topoisomerase II/histidine kinase"/>
    <property type="match status" value="1"/>
</dbReference>
<evidence type="ECO:0000256" key="3">
    <source>
        <dbReference type="ARBA" id="ARBA00022553"/>
    </source>
</evidence>
<dbReference type="RefSeq" id="WP_015236632.1">
    <property type="nucleotide sequence ID" value="NC_019793.1"/>
</dbReference>
<dbReference type="SUPFAM" id="SSF55781">
    <property type="entry name" value="GAF domain-like"/>
    <property type="match status" value="3"/>
</dbReference>
<dbReference type="GO" id="GO:0000155">
    <property type="term" value="F:phosphorelay sensor kinase activity"/>
    <property type="evidence" value="ECO:0007669"/>
    <property type="project" value="InterPro"/>
</dbReference>
<dbReference type="Gene3D" id="3.30.565.10">
    <property type="entry name" value="Histidine kinase-like ATPase, C-terminal domain"/>
    <property type="match status" value="1"/>
</dbReference>
<dbReference type="Pfam" id="PF13185">
    <property type="entry name" value="GAF_2"/>
    <property type="match status" value="1"/>
</dbReference>